<dbReference type="Pfam" id="PF18676">
    <property type="entry name" value="MBG_2"/>
    <property type="match status" value="6"/>
</dbReference>
<comment type="caution">
    <text evidence="4">The sequence shown here is derived from an EMBL/GenBank/DDBJ whole genome shotgun (WGS) entry which is preliminary data.</text>
</comment>
<evidence type="ECO:0000259" key="2">
    <source>
        <dbReference type="Pfam" id="PF18887"/>
    </source>
</evidence>
<protein>
    <submittedName>
        <fullName evidence="4">T9SS C-terminal target domain-containing protein</fullName>
    </submittedName>
</protein>
<name>A0A3M9MWH5_9BACT</name>
<feature type="domain" description="MBG" evidence="1">
    <location>
        <begin position="1396"/>
        <end position="1467"/>
    </location>
</feature>
<dbReference type="EMBL" id="RJJD01000003">
    <property type="protein sequence ID" value="RNI29118.1"/>
    <property type="molecule type" value="Genomic_DNA"/>
</dbReference>
<dbReference type="Gene3D" id="2.60.40.1080">
    <property type="match status" value="1"/>
</dbReference>
<evidence type="ECO:0000259" key="3">
    <source>
        <dbReference type="Pfam" id="PF18962"/>
    </source>
</evidence>
<organism evidence="4 5">
    <name type="scientific">Rufibacter latericius</name>
    <dbReference type="NCBI Taxonomy" id="2487040"/>
    <lineage>
        <taxon>Bacteria</taxon>
        <taxon>Pseudomonadati</taxon>
        <taxon>Bacteroidota</taxon>
        <taxon>Cytophagia</taxon>
        <taxon>Cytophagales</taxon>
        <taxon>Hymenobacteraceae</taxon>
        <taxon>Rufibacter</taxon>
    </lineage>
</organism>
<feature type="domain" description="MBG" evidence="1">
    <location>
        <begin position="1552"/>
        <end position="1620"/>
    </location>
</feature>
<dbReference type="NCBIfam" id="TIGR04183">
    <property type="entry name" value="Por_Secre_tail"/>
    <property type="match status" value="1"/>
</dbReference>
<gene>
    <name evidence="4" type="ORF">EFB08_06735</name>
</gene>
<dbReference type="OrthoDB" id="1121493at2"/>
<feature type="domain" description="MBG" evidence="1">
    <location>
        <begin position="1708"/>
        <end position="1779"/>
    </location>
</feature>
<dbReference type="SUPFAM" id="SSF81296">
    <property type="entry name" value="E set domains"/>
    <property type="match status" value="1"/>
</dbReference>
<evidence type="ECO:0000313" key="4">
    <source>
        <dbReference type="EMBL" id="RNI29118.1"/>
    </source>
</evidence>
<dbReference type="InterPro" id="IPR043772">
    <property type="entry name" value="MBG_3"/>
</dbReference>
<feature type="domain" description="MBG" evidence="1">
    <location>
        <begin position="1785"/>
        <end position="1860"/>
    </location>
</feature>
<dbReference type="SUPFAM" id="SSF49373">
    <property type="entry name" value="Invasin/intimin cell-adhesion fragments"/>
    <property type="match status" value="1"/>
</dbReference>
<dbReference type="Pfam" id="PF18962">
    <property type="entry name" value="Por_Secre_tail"/>
    <property type="match status" value="1"/>
</dbReference>
<feature type="domain" description="MBG" evidence="1">
    <location>
        <begin position="1629"/>
        <end position="1700"/>
    </location>
</feature>
<accession>A0A3M9MWH5</accession>
<feature type="domain" description="MBG" evidence="2">
    <location>
        <begin position="765"/>
        <end position="829"/>
    </location>
</feature>
<dbReference type="InterPro" id="IPR041286">
    <property type="entry name" value="MBG_2"/>
</dbReference>
<feature type="domain" description="MBG" evidence="2">
    <location>
        <begin position="678"/>
        <end position="757"/>
    </location>
</feature>
<feature type="domain" description="MBG" evidence="1">
    <location>
        <begin position="1473"/>
        <end position="1544"/>
    </location>
</feature>
<feature type="domain" description="Secretion system C-terminal sorting" evidence="3">
    <location>
        <begin position="2127"/>
        <end position="2199"/>
    </location>
</feature>
<evidence type="ECO:0000313" key="5">
    <source>
        <dbReference type="Proteomes" id="UP000272117"/>
    </source>
</evidence>
<proteinExistence type="predicted"/>
<keyword evidence="5" id="KW-1185">Reference proteome</keyword>
<dbReference type="Gene3D" id="3.30.160.710">
    <property type="match status" value="1"/>
</dbReference>
<dbReference type="InterPro" id="IPR008964">
    <property type="entry name" value="Invasin/intimin_cell_adhesion"/>
</dbReference>
<dbReference type="Proteomes" id="UP000272117">
    <property type="component" value="Unassembled WGS sequence"/>
</dbReference>
<dbReference type="Pfam" id="PF18887">
    <property type="entry name" value="MBG_3"/>
    <property type="match status" value="4"/>
</dbReference>
<sequence>MNVHLLAIAKANARRYGIMLCFLILGTVGAFALGDAYVDAGLPAPTVTSDKDDYSPGQVAHIKGSGWTLDQSVHIEFREEPDYPDVHSYDVPVNQDGTWKLDYNIEDRHLGVKFTVTTIGKTTGTTATTVFTDAGISNVTVTTGNTYCTENPISVRFEKISAQNNNVTGQFVAGATFIAELINSSGTSNLGEIGRITDNVGNNGLLTINGKVPPITTGSTYRVRVRSINPITNTPTSSINLQINESPTTANAGADQLNINGTSTNLSGNQPSIGTGTWSIVTGTGGYFGTSTTKTTTSTTSNATFNGTAGESYTLKWTNTNGSCTSSDNVIISFRANNPKPVLTTVAPVSKTVGEAAFTLTVSGSNFINGSIIHVNGIAKGTEFVNSTQLTTSIPASDLTTAGVKKVTVVTSSPGGGISNELDFTVNQAQPSITWIDAGIISYGTNLLGKLNAVANFNGAPVEGTFVYKQGANVVTNTTILNASTSAYPLSVEFTPTITTNYKTASGTNSILVKKAANTITFTSLGTKTFGDAAFDLTASASSSLPVTYASSNTEVATISGSTVTIKRAGKTTITATQSGDNNYEVATAIPQELIVNKATITPVWAVGTLSQTYDNTVKTVVAFTTPAGLTLSYDFGSANPKDAGSYPVTATINDANYQGSVSGSLVIAKAPTATLVSATDAIYNGSAHSASAMVTGAGELEEPVTVYYSGVAPTVYPSSTTAPTNAGTYKATATYAQSANYLSSTDSKDFTIEKATITPIWAAGTLSQIFDNKVKTVVATTTPSSLTLSYDFGSATPKDAGSYPVTATIIDDNYSGSLKGTLEIAKANQTITFAEIGDKTFGDAAFDISPSATSNLPVKISTTGNISHDESTGKITINGAGPVSVTATQDGNANYNAAISVTRSFKVNKANQTITVVTSAPEKAVYNSTFTVAATASSGLPVSYGSSDKLSNVGAQFTMNSGTGTGTVSYSQDGDDNYNAASIITEIVTAEKANQTITVATVSPASAVYNTSFTVEATATSGLAVVYSSSAPLSNIGDTYTMNSGTGTGIVRYNQAGDDNYHAAPEVTAKVTAQKAAATITLNTADLSQTYNGSAKTVSYSISPADVTGVSVTYSQKETTVSNPTNAGAYEVLASLTNDNYSGSAEGTLVIAKASTKTEVVASDAIYNGSAHKGPATVKGDGGLNQAITVYYAGVAPTVYPSSTNAPVNAGTYSATASYAESANYLGSSDEKEFTIDKASSITEVTVPAGPFTYTGKAQTPATVKVTGAGNLELTPTATYGNNINAGTATASYTFAGDDNHTGSEDSKSFIIEKASSETIVNINGGPFTYTGSSITPATVEVTGAGGLSLTPTAEYSNNINAGTATASFSFSGDENHTGSEGSKTFIIGKKAASVVVAPKTKVYGAEDPDFTGTLAGFIEADKVVATYSRVAGETVAAGPYPISATLSPVSALGNYDITNTPATLTISARPITVKADDKQKTYGDVDPELTYVITSGSLVNKDAFAGVLSRAEGEKVGSYTIDKGTLALGDNYDLTFQGAKLTINKKVASVVVDTKTKVYGDNDPSLTGTVTGFLAADKVVATYSRATGENVSTYAITAALAPQNVLDNYEITNTSATLNITKKAASVTPIANSKTYGSSDPTLTGNLAGFLTSDNVTATYSRAKGETVTGGPYQISATLAPVGVLGNYDITYNTASFTIGKKEASVVVAAKTKEYGAADPEFTGTLTGFLASDNVQAAYRRVAGETVSDGPYAISATLSPATVLSNYEISNTPATLTITKKALVVTAQNTSKYCGQVNPLFTVTYDGFVNNESSSVLGGTLSYSTTANVSSGQATYDVTPGGFTSSNYAITFRKGTLTVNGVTIDASASGSPVPVGSKATLSATVLPNVPGVNVIFNLDGKKVGEALTGSNGVANFDVLGLITNVYQVEASTASGCAKYTAYLPVYDPNGGFVTGGGWINSPAGAYVKDPAAVGKANFGFVSRYKKGSTTLDGETEFQFQAGNLKFNSTSYEAATLVISGAKASYRGVGTINGTGTYKFTLNAIDGQVSGGGGSDKIRMKITDAAGGTVYDNLIGTADNADLSTVTSTTLGGGSIVIHEVKAANVKQSVAIIETPITTEAKLTSYPNPLTDEASVEFSVAQDEAYSLDIYDMKGGLVKNLQKGKAVANETITAKWDARSTNVGVYIIRLTTNDKVKTIRVVRQ</sequence>
<dbReference type="InterPro" id="IPR014756">
    <property type="entry name" value="Ig_E-set"/>
</dbReference>
<dbReference type="InterPro" id="IPR026444">
    <property type="entry name" value="Secre_tail"/>
</dbReference>
<dbReference type="RefSeq" id="WP_123126178.1">
    <property type="nucleotide sequence ID" value="NZ_RJJD01000003.1"/>
</dbReference>
<evidence type="ECO:0000259" key="1">
    <source>
        <dbReference type="Pfam" id="PF18676"/>
    </source>
</evidence>
<reference evidence="4 5" key="1">
    <citation type="submission" date="2018-11" db="EMBL/GenBank/DDBJ databases">
        <title>Rufibacter latericius sp. nov., isolated from water in Baiyang Lake.</title>
        <authorList>
            <person name="Yang Y."/>
        </authorList>
    </citation>
    <scope>NUCLEOTIDE SEQUENCE [LARGE SCALE GENOMIC DNA]</scope>
    <source>
        <strain evidence="4 5">R-22-1c-1</strain>
    </source>
</reference>
<feature type="domain" description="MBG" evidence="2">
    <location>
        <begin position="607"/>
        <end position="671"/>
    </location>
</feature>
<feature type="domain" description="MBG" evidence="2">
    <location>
        <begin position="1079"/>
        <end position="1156"/>
    </location>
</feature>